<dbReference type="GO" id="GO:0043138">
    <property type="term" value="F:3'-5' DNA helicase activity"/>
    <property type="evidence" value="ECO:0007669"/>
    <property type="project" value="UniProtKB-EC"/>
</dbReference>
<dbReference type="InterPro" id="IPR044876">
    <property type="entry name" value="HRDC_dom_sf"/>
</dbReference>
<keyword evidence="5" id="KW-0347">Helicase</keyword>
<dbReference type="Gene3D" id="1.10.150.80">
    <property type="entry name" value="HRDC domain"/>
    <property type="match status" value="1"/>
</dbReference>
<dbReference type="Proteomes" id="UP000284763">
    <property type="component" value="Unassembled WGS sequence"/>
</dbReference>
<feature type="domain" description="HRDC" evidence="4">
    <location>
        <begin position="124"/>
        <end position="204"/>
    </location>
</feature>
<dbReference type="Pfam" id="PF09382">
    <property type="entry name" value="RQC"/>
    <property type="match status" value="1"/>
</dbReference>
<organism evidence="5 6">
    <name type="scientific">Methanosalsum natronophilum</name>
    <dbReference type="NCBI Taxonomy" id="768733"/>
    <lineage>
        <taxon>Archaea</taxon>
        <taxon>Methanobacteriati</taxon>
        <taxon>Methanobacteriota</taxon>
        <taxon>Stenosarchaea group</taxon>
        <taxon>Methanomicrobia</taxon>
        <taxon>Methanosarcinales</taxon>
        <taxon>Methanosarcinaceae</taxon>
        <taxon>Methanosalsum</taxon>
    </lineage>
</organism>
<keyword evidence="5" id="KW-0547">Nucleotide-binding</keyword>
<evidence type="ECO:0000256" key="3">
    <source>
        <dbReference type="SAM" id="MobiDB-lite"/>
    </source>
</evidence>
<evidence type="ECO:0000256" key="1">
    <source>
        <dbReference type="ARBA" id="ARBA00034617"/>
    </source>
</evidence>
<dbReference type="GO" id="GO:0006260">
    <property type="term" value="P:DNA replication"/>
    <property type="evidence" value="ECO:0007669"/>
    <property type="project" value="InterPro"/>
</dbReference>
<evidence type="ECO:0000256" key="2">
    <source>
        <dbReference type="ARBA" id="ARBA00034808"/>
    </source>
</evidence>
<accession>A0A3R7XUI0</accession>
<protein>
    <recommendedName>
        <fullName evidence="2">DNA 3'-5' helicase</fullName>
        <ecNumber evidence="2">5.6.2.4</ecNumber>
    </recommendedName>
</protein>
<dbReference type="InterPro" id="IPR036388">
    <property type="entry name" value="WH-like_DNA-bd_sf"/>
</dbReference>
<dbReference type="InterPro" id="IPR010997">
    <property type="entry name" value="HRDC-like_sf"/>
</dbReference>
<dbReference type="InterPro" id="IPR036390">
    <property type="entry name" value="WH_DNA-bd_sf"/>
</dbReference>
<dbReference type="GO" id="GO:0003676">
    <property type="term" value="F:nucleic acid binding"/>
    <property type="evidence" value="ECO:0007669"/>
    <property type="project" value="InterPro"/>
</dbReference>
<comment type="caution">
    <text evidence="5">The sequence shown here is derived from an EMBL/GenBank/DDBJ whole genome shotgun (WGS) entry which is preliminary data.</text>
</comment>
<dbReference type="EC" id="5.6.2.4" evidence="2"/>
<evidence type="ECO:0000259" key="4">
    <source>
        <dbReference type="PROSITE" id="PS50967"/>
    </source>
</evidence>
<reference evidence="5 6" key="1">
    <citation type="submission" date="2018-08" db="EMBL/GenBank/DDBJ databases">
        <title>The metabolism and importance of syntrophic acetate oxidation coupled to methane or sulfide production in haloalkaline environments.</title>
        <authorList>
            <person name="Timmers P.H.A."/>
            <person name="Vavourakis C.D."/>
            <person name="Sorokin D.Y."/>
            <person name="Sinninghe Damste J.S."/>
            <person name="Muyzer G."/>
            <person name="Stams A.J.M."/>
            <person name="Plugge C.M."/>
        </authorList>
    </citation>
    <scope>NUCLEOTIDE SEQUENCE [LARGE SCALE GENOMIC DNA]</scope>
    <source>
        <strain evidence="5">MSAO_Arc3</strain>
    </source>
</reference>
<dbReference type="PROSITE" id="PS50967">
    <property type="entry name" value="HRDC"/>
    <property type="match status" value="1"/>
</dbReference>
<dbReference type="EMBL" id="QZAB01000336">
    <property type="protein sequence ID" value="RQD85179.1"/>
    <property type="molecule type" value="Genomic_DNA"/>
</dbReference>
<name>A0A3R7XUI0_9EURY</name>
<evidence type="ECO:0000313" key="5">
    <source>
        <dbReference type="EMBL" id="RQD85179.1"/>
    </source>
</evidence>
<feature type="non-terminal residue" evidence="5">
    <location>
        <position position="1"/>
    </location>
</feature>
<comment type="catalytic activity">
    <reaction evidence="1">
        <text>Couples ATP hydrolysis with the unwinding of duplex DNA by translocating in the 3'-5' direction.</text>
        <dbReference type="EC" id="5.6.2.4"/>
    </reaction>
</comment>
<keyword evidence="5" id="KW-0067">ATP-binding</keyword>
<proteinExistence type="predicted"/>
<dbReference type="SMART" id="SM00956">
    <property type="entry name" value="RQC"/>
    <property type="match status" value="1"/>
</dbReference>
<keyword evidence="5" id="KW-0378">Hydrolase</keyword>
<dbReference type="SMART" id="SM00341">
    <property type="entry name" value="HRDC"/>
    <property type="match status" value="1"/>
</dbReference>
<gene>
    <name evidence="5" type="ORF">D5R95_05360</name>
</gene>
<dbReference type="AlphaFoldDB" id="A0A3R7XUI0"/>
<dbReference type="SUPFAM" id="SSF46785">
    <property type="entry name" value="Winged helix' DNA-binding domain"/>
    <property type="match status" value="1"/>
</dbReference>
<dbReference type="GO" id="GO:0000166">
    <property type="term" value="F:nucleotide binding"/>
    <property type="evidence" value="ECO:0007669"/>
    <property type="project" value="InterPro"/>
</dbReference>
<feature type="region of interest" description="Disordered" evidence="3">
    <location>
        <begin position="201"/>
        <end position="221"/>
    </location>
</feature>
<dbReference type="Pfam" id="PF00570">
    <property type="entry name" value="HRDC"/>
    <property type="match status" value="1"/>
</dbReference>
<dbReference type="Gene3D" id="1.10.10.10">
    <property type="entry name" value="Winged helix-like DNA-binding domain superfamily/Winged helix DNA-binding domain"/>
    <property type="match status" value="1"/>
</dbReference>
<dbReference type="InterPro" id="IPR018982">
    <property type="entry name" value="RQC_domain"/>
</dbReference>
<dbReference type="GO" id="GO:0006281">
    <property type="term" value="P:DNA repair"/>
    <property type="evidence" value="ECO:0007669"/>
    <property type="project" value="InterPro"/>
</dbReference>
<evidence type="ECO:0000313" key="6">
    <source>
        <dbReference type="Proteomes" id="UP000284763"/>
    </source>
</evidence>
<dbReference type="InterPro" id="IPR002121">
    <property type="entry name" value="HRDC_dom"/>
</dbReference>
<dbReference type="SUPFAM" id="SSF47819">
    <property type="entry name" value="HRDC-like"/>
    <property type="match status" value="1"/>
</dbReference>
<sequence length="221" mass="25318">LDPKEAIDAAPYAKKIIDCIDETGQSYGINYIVDILKGSRSKKILTKNHHLLKSYGSGKNLAKNVWISIINQLISLKVLDQSKGKYPILILNTTSEDVYHNDYTLKLTLPTKATRFKSEKTIYDESIPGLFERLRDLRKYISDVNKVPPYIIFSDRSLIEMASKLPMNDDDFLNISGVGDHKLEKYGHIFMAEIKKVKKEHEKSWDPKKMNIEDDVAEKSL</sequence>